<gene>
    <name evidence="3" type="ORF">SO3561_08970</name>
</gene>
<keyword evidence="4" id="KW-1185">Reference proteome</keyword>
<dbReference type="Proteomes" id="UP000217446">
    <property type="component" value="Unassembled WGS sequence"/>
</dbReference>
<evidence type="ECO:0000313" key="4">
    <source>
        <dbReference type="Proteomes" id="UP000217446"/>
    </source>
</evidence>
<name>A0A250VTU9_STROL</name>
<proteinExistence type="predicted"/>
<keyword evidence="2" id="KW-0732">Signal</keyword>
<dbReference type="PROSITE" id="PS51257">
    <property type="entry name" value="PROKAR_LIPOPROTEIN"/>
    <property type="match status" value="1"/>
</dbReference>
<evidence type="ECO:0000256" key="2">
    <source>
        <dbReference type="SAM" id="SignalP"/>
    </source>
</evidence>
<protein>
    <recommendedName>
        <fullName evidence="5">Lipoprotein</fullName>
    </recommendedName>
</protein>
<evidence type="ECO:0008006" key="5">
    <source>
        <dbReference type="Google" id="ProtNLM"/>
    </source>
</evidence>
<dbReference type="GO" id="GO:0005975">
    <property type="term" value="P:carbohydrate metabolic process"/>
    <property type="evidence" value="ECO:0007669"/>
    <property type="project" value="UniProtKB-ARBA"/>
</dbReference>
<feature type="compositionally biased region" description="Low complexity" evidence="1">
    <location>
        <begin position="188"/>
        <end position="214"/>
    </location>
</feature>
<dbReference type="EMBL" id="BDQI01000035">
    <property type="protein sequence ID" value="GAX57400.1"/>
    <property type="molecule type" value="Genomic_DNA"/>
</dbReference>
<feature type="signal peptide" evidence="2">
    <location>
        <begin position="1"/>
        <end position="19"/>
    </location>
</feature>
<reference evidence="4" key="1">
    <citation type="submission" date="2017-05" db="EMBL/GenBank/DDBJ databases">
        <title>Streptomyces olivochromogenes NBRC 3561 whole genome shotgun sequence.</title>
        <authorList>
            <person name="Dohra H."/>
            <person name="Kodani S."/>
        </authorList>
    </citation>
    <scope>NUCLEOTIDE SEQUENCE [LARGE SCALE GENOMIC DNA]</scope>
    <source>
        <strain evidence="4">NBRC 3561</strain>
    </source>
</reference>
<sequence>MTSAITRSLAVTAMIAALAATTGCKDEDGQPTPQPTGTTATGSVQSTASDGDPELGRVDVGDGSDEGRTVPAMHVPTANVGEPAGGRVDFVNTGHVPTTLQQFDAATDSGETSITANGCENVELQPGENCQVALSHTAEEPGRFSVTLTAVTSQGGTLTVTLSGEAVGASKTTTATTEEPTSEPPSPTATGTESTPTPDVTDTPTPTPTGSGVS</sequence>
<feature type="chain" id="PRO_5013191033" description="Lipoprotein" evidence="2">
    <location>
        <begin position="20"/>
        <end position="214"/>
    </location>
</feature>
<evidence type="ECO:0000313" key="3">
    <source>
        <dbReference type="EMBL" id="GAX57400.1"/>
    </source>
</evidence>
<accession>A0A250VTU9</accession>
<evidence type="ECO:0000256" key="1">
    <source>
        <dbReference type="SAM" id="MobiDB-lite"/>
    </source>
</evidence>
<feature type="region of interest" description="Disordered" evidence="1">
    <location>
        <begin position="22"/>
        <end position="70"/>
    </location>
</feature>
<comment type="caution">
    <text evidence="3">The sequence shown here is derived from an EMBL/GenBank/DDBJ whole genome shotgun (WGS) entry which is preliminary data.</text>
</comment>
<dbReference type="RefSeq" id="WP_159064584.1">
    <property type="nucleotide sequence ID" value="NZ_BDQI01000035.1"/>
</dbReference>
<dbReference type="Gene3D" id="2.60.40.10">
    <property type="entry name" value="Immunoglobulins"/>
    <property type="match status" value="1"/>
</dbReference>
<organism evidence="3 4">
    <name type="scientific">Streptomyces olivochromogenes</name>
    <dbReference type="NCBI Taxonomy" id="1963"/>
    <lineage>
        <taxon>Bacteria</taxon>
        <taxon>Bacillati</taxon>
        <taxon>Actinomycetota</taxon>
        <taxon>Actinomycetes</taxon>
        <taxon>Kitasatosporales</taxon>
        <taxon>Streptomycetaceae</taxon>
        <taxon>Streptomyces</taxon>
    </lineage>
</organism>
<feature type="compositionally biased region" description="Low complexity" evidence="1">
    <location>
        <begin position="169"/>
        <end position="179"/>
    </location>
</feature>
<dbReference type="InterPro" id="IPR013783">
    <property type="entry name" value="Ig-like_fold"/>
</dbReference>
<dbReference type="AlphaFoldDB" id="A0A250VTU9"/>
<feature type="region of interest" description="Disordered" evidence="1">
    <location>
        <begin position="164"/>
        <end position="214"/>
    </location>
</feature>
<feature type="compositionally biased region" description="Basic and acidic residues" evidence="1">
    <location>
        <begin position="54"/>
        <end position="68"/>
    </location>
</feature>